<dbReference type="AlphaFoldDB" id="A0A0G1NK40"/>
<dbReference type="PANTHER" id="PTHR11620">
    <property type="entry name" value="60S RIBOSOMAL PROTEIN L23A"/>
    <property type="match status" value="1"/>
</dbReference>
<dbReference type="Pfam" id="PF00276">
    <property type="entry name" value="Ribosomal_L23"/>
    <property type="match status" value="1"/>
</dbReference>
<evidence type="ECO:0000256" key="3">
    <source>
        <dbReference type="ARBA" id="ARBA00023274"/>
    </source>
</evidence>
<comment type="function">
    <text evidence="4">One of the early assembly proteins it binds 23S rRNA. One of the proteins that surrounds the polypeptide exit tunnel on the outside of the ribosome. Forms the main docking site for trigger factor binding to the ribosome.</text>
</comment>
<dbReference type="GO" id="GO:0006412">
    <property type="term" value="P:translation"/>
    <property type="evidence" value="ECO:0007669"/>
    <property type="project" value="UniProtKB-UniRule"/>
</dbReference>
<evidence type="ECO:0000256" key="4">
    <source>
        <dbReference type="HAMAP-Rule" id="MF_01369"/>
    </source>
</evidence>
<dbReference type="InterPro" id="IPR012678">
    <property type="entry name" value="Ribosomal_uL23/eL15/eS24_sf"/>
</dbReference>
<dbReference type="HAMAP" id="MF_01369_B">
    <property type="entry name" value="Ribosomal_uL23_B"/>
    <property type="match status" value="1"/>
</dbReference>
<comment type="subunit">
    <text evidence="4">Part of the 50S ribosomal subunit. Contacts protein L29, and trigger factor when it is bound to the ribosome.</text>
</comment>
<evidence type="ECO:0000313" key="6">
    <source>
        <dbReference type="EMBL" id="KKU20964.1"/>
    </source>
</evidence>
<evidence type="ECO:0000256" key="5">
    <source>
        <dbReference type="SAM" id="MobiDB-lite"/>
    </source>
</evidence>
<dbReference type="InterPro" id="IPR012677">
    <property type="entry name" value="Nucleotide-bd_a/b_plait_sf"/>
</dbReference>
<dbReference type="EMBL" id="LCLU01000033">
    <property type="protein sequence ID" value="KKU20964.1"/>
    <property type="molecule type" value="Genomic_DNA"/>
</dbReference>
<keyword evidence="3 4" id="KW-0687">Ribonucleoprotein</keyword>
<sequence length="153" mass="17162">MSIFNKFKKIAGPEGKPKTTSKSVVKEKKAEAVEPAEVKPEKRTGATSTGTKAKTSDTAWRILKNPRVSEKSALLTEANQYVFNVFPKANKIEIKRAVEKLYNVTVERVRVINIPPKKRRLGRTEGFRKGLKTGYRKAIVALQKGQTIDIMPH</sequence>
<dbReference type="InterPro" id="IPR013025">
    <property type="entry name" value="Ribosomal_uL23-like"/>
</dbReference>
<comment type="caution">
    <text evidence="6">The sequence shown here is derived from an EMBL/GenBank/DDBJ whole genome shotgun (WGS) entry which is preliminary data.</text>
</comment>
<dbReference type="Gene3D" id="3.30.70.330">
    <property type="match status" value="1"/>
</dbReference>
<evidence type="ECO:0000313" key="7">
    <source>
        <dbReference type="Proteomes" id="UP000034569"/>
    </source>
</evidence>
<name>A0A0G1NK40_9BACT</name>
<proteinExistence type="inferred from homology"/>
<feature type="compositionally biased region" description="Basic and acidic residues" evidence="5">
    <location>
        <begin position="24"/>
        <end position="44"/>
    </location>
</feature>
<dbReference type="GO" id="GO:0003735">
    <property type="term" value="F:structural constituent of ribosome"/>
    <property type="evidence" value="ECO:0007669"/>
    <property type="project" value="InterPro"/>
</dbReference>
<dbReference type="SUPFAM" id="SSF54189">
    <property type="entry name" value="Ribosomal proteins S24e, L23 and L15e"/>
    <property type="match status" value="1"/>
</dbReference>
<dbReference type="GO" id="GO:0005840">
    <property type="term" value="C:ribosome"/>
    <property type="evidence" value="ECO:0007669"/>
    <property type="project" value="UniProtKB-KW"/>
</dbReference>
<keyword evidence="2 4" id="KW-0689">Ribosomal protein</keyword>
<keyword evidence="4" id="KW-0699">rRNA-binding</keyword>
<dbReference type="NCBIfam" id="NF004363">
    <property type="entry name" value="PRK05738.2-4"/>
    <property type="match status" value="1"/>
</dbReference>
<feature type="region of interest" description="Disordered" evidence="5">
    <location>
        <begin position="1"/>
        <end position="58"/>
    </location>
</feature>
<accession>A0A0G1NK40</accession>
<protein>
    <recommendedName>
        <fullName evidence="4">Large ribosomal subunit protein uL23</fullName>
    </recommendedName>
</protein>
<dbReference type="Proteomes" id="UP000034569">
    <property type="component" value="Unassembled WGS sequence"/>
</dbReference>
<comment type="similarity">
    <text evidence="1 4">Belongs to the universal ribosomal protein uL23 family.</text>
</comment>
<keyword evidence="4" id="KW-0694">RNA-binding</keyword>
<dbReference type="GO" id="GO:0019843">
    <property type="term" value="F:rRNA binding"/>
    <property type="evidence" value="ECO:0007669"/>
    <property type="project" value="UniProtKB-UniRule"/>
</dbReference>
<reference evidence="6 7" key="1">
    <citation type="journal article" date="2015" name="Nature">
        <title>rRNA introns, odd ribosomes, and small enigmatic genomes across a large radiation of phyla.</title>
        <authorList>
            <person name="Brown C.T."/>
            <person name="Hug L.A."/>
            <person name="Thomas B.C."/>
            <person name="Sharon I."/>
            <person name="Castelle C.J."/>
            <person name="Singh A."/>
            <person name="Wilkins M.J."/>
            <person name="Williams K.H."/>
            <person name="Banfield J.F."/>
        </authorList>
    </citation>
    <scope>NUCLEOTIDE SEQUENCE [LARGE SCALE GENOMIC DNA]</scope>
</reference>
<evidence type="ECO:0000256" key="2">
    <source>
        <dbReference type="ARBA" id="ARBA00022980"/>
    </source>
</evidence>
<organism evidence="6 7">
    <name type="scientific">Candidatus Azambacteria bacterium GW2011_GWC1_46_13</name>
    <dbReference type="NCBI Taxonomy" id="1618619"/>
    <lineage>
        <taxon>Bacteria</taxon>
        <taxon>Candidatus Azamiibacteriota</taxon>
    </lineage>
</organism>
<evidence type="ECO:0000256" key="1">
    <source>
        <dbReference type="ARBA" id="ARBA00006700"/>
    </source>
</evidence>
<gene>
    <name evidence="4 6" type="primary">rplW</name>
    <name evidence="6" type="ORF">UX33_C0033G0014</name>
</gene>
<dbReference type="GO" id="GO:1990904">
    <property type="term" value="C:ribonucleoprotein complex"/>
    <property type="evidence" value="ECO:0007669"/>
    <property type="project" value="UniProtKB-KW"/>
</dbReference>